<keyword evidence="1" id="KW-0472">Membrane</keyword>
<comment type="caution">
    <text evidence="3">The sequence shown here is derived from an EMBL/GenBank/DDBJ whole genome shotgun (WGS) entry which is preliminary data.</text>
</comment>
<organism evidence="3 4">
    <name type="scientific">Paenibacillus solisilvae</name>
    <dbReference type="NCBI Taxonomy" id="2486751"/>
    <lineage>
        <taxon>Bacteria</taxon>
        <taxon>Bacillati</taxon>
        <taxon>Bacillota</taxon>
        <taxon>Bacilli</taxon>
        <taxon>Bacillales</taxon>
        <taxon>Paenibacillaceae</taxon>
        <taxon>Paenibacillus</taxon>
    </lineage>
</organism>
<keyword evidence="1" id="KW-1133">Transmembrane helix</keyword>
<reference evidence="4" key="1">
    <citation type="journal article" date="2019" name="Int. J. Syst. Evol. Microbiol.">
        <title>The Global Catalogue of Microorganisms (GCM) 10K type strain sequencing project: providing services to taxonomists for standard genome sequencing and annotation.</title>
        <authorList>
            <consortium name="The Broad Institute Genomics Platform"/>
            <consortium name="The Broad Institute Genome Sequencing Center for Infectious Disease"/>
            <person name="Wu L."/>
            <person name="Ma J."/>
        </authorList>
    </citation>
    <scope>NUCLEOTIDE SEQUENCE [LARGE SCALE GENOMIC DNA]</scope>
    <source>
        <strain evidence="4">CGMCC 1.3240</strain>
    </source>
</reference>
<feature type="domain" description="Nucleoside transporter/FeoB GTPase Gate" evidence="2">
    <location>
        <begin position="40"/>
        <end position="121"/>
    </location>
</feature>
<accession>A0ABW0VUY0</accession>
<evidence type="ECO:0000259" key="2">
    <source>
        <dbReference type="Pfam" id="PF07670"/>
    </source>
</evidence>
<keyword evidence="1" id="KW-0812">Transmembrane</keyword>
<feature type="transmembrane region" description="Helical" evidence="1">
    <location>
        <begin position="281"/>
        <end position="302"/>
    </location>
</feature>
<dbReference type="RefSeq" id="WP_379187540.1">
    <property type="nucleotide sequence ID" value="NZ_JBHSOW010000028.1"/>
</dbReference>
<feature type="transmembrane region" description="Helical" evidence="1">
    <location>
        <begin position="314"/>
        <end position="332"/>
    </location>
</feature>
<gene>
    <name evidence="3" type="ORF">ACFPYJ_07900</name>
</gene>
<proteinExistence type="predicted"/>
<feature type="transmembrane region" description="Helical" evidence="1">
    <location>
        <begin position="43"/>
        <end position="67"/>
    </location>
</feature>
<sequence length="403" mass="42208">MIRTLLLACLSILLVATIIYRPDDAFQASLQGLTIWWNIVFPGLLPFLTLLELMLAFGAVHAFGALLDPLMRRLFRLPGEAGLALAFGWSGGFPSGAETAAALRRSGTLTRSEGQRLLAMAHMPNPLFMLLVVGSGFLKRPELGAAIAVAVWASAITVGFLHSRLSAGTITGHEASPPASGSSHYRIAGSSLRKAAHAMAEAKQKDGRTFGKALGDSVIASVYKLMAVGGYMMIGAVLVRLLEPLMPGALPGFILPGLIESHIGAYSAAVAKFDGGMTWNAAATAAVLSWGGISALLQAGTVMAGTDLSTRSLAVIRLLQAAVAFTFTLLLWQPLSSLMTRIIPASVPALLPIGAANSPNPTVIHAVELHSLWPYAPFMLAAFISALAILTLTSSGASSLFKR</sequence>
<feature type="transmembrane region" description="Helical" evidence="1">
    <location>
        <begin position="378"/>
        <end position="401"/>
    </location>
</feature>
<dbReference type="Proteomes" id="UP001596047">
    <property type="component" value="Unassembled WGS sequence"/>
</dbReference>
<feature type="transmembrane region" description="Helical" evidence="1">
    <location>
        <begin position="143"/>
        <end position="161"/>
    </location>
</feature>
<feature type="transmembrane region" description="Helical" evidence="1">
    <location>
        <begin position="222"/>
        <end position="242"/>
    </location>
</feature>
<evidence type="ECO:0000313" key="4">
    <source>
        <dbReference type="Proteomes" id="UP001596047"/>
    </source>
</evidence>
<feature type="transmembrane region" description="Helical" evidence="1">
    <location>
        <begin position="117"/>
        <end position="137"/>
    </location>
</feature>
<dbReference type="EMBL" id="JBHSOW010000028">
    <property type="protein sequence ID" value="MFC5649053.1"/>
    <property type="molecule type" value="Genomic_DNA"/>
</dbReference>
<evidence type="ECO:0000313" key="3">
    <source>
        <dbReference type="EMBL" id="MFC5649053.1"/>
    </source>
</evidence>
<keyword evidence="4" id="KW-1185">Reference proteome</keyword>
<name>A0ABW0VUY0_9BACL</name>
<dbReference type="Pfam" id="PF07670">
    <property type="entry name" value="Gate"/>
    <property type="match status" value="1"/>
</dbReference>
<protein>
    <submittedName>
        <fullName evidence="3">Nucleoside recognition domain-containing protein</fullName>
    </submittedName>
</protein>
<dbReference type="InterPro" id="IPR011642">
    <property type="entry name" value="Gate_dom"/>
</dbReference>
<evidence type="ECO:0000256" key="1">
    <source>
        <dbReference type="SAM" id="Phobius"/>
    </source>
</evidence>